<proteinExistence type="predicted"/>
<comment type="caution">
    <text evidence="1">The sequence shown here is derived from an EMBL/GenBank/DDBJ whole genome shotgun (WGS) entry which is preliminary data.</text>
</comment>
<dbReference type="Proteomes" id="UP001620408">
    <property type="component" value="Unassembled WGS sequence"/>
</dbReference>
<organism evidence="1 2">
    <name type="scientific">Dyella koreensis</name>
    <dbReference type="NCBI Taxonomy" id="311235"/>
    <lineage>
        <taxon>Bacteria</taxon>
        <taxon>Pseudomonadati</taxon>
        <taxon>Pseudomonadota</taxon>
        <taxon>Gammaproteobacteria</taxon>
        <taxon>Lysobacterales</taxon>
        <taxon>Rhodanobacteraceae</taxon>
        <taxon>Dyella</taxon>
    </lineage>
</organism>
<gene>
    <name evidence="1" type="ORF">ISS97_02890</name>
</gene>
<name>A0ABW8JZW5_9GAMM</name>
<dbReference type="EMBL" id="JADIKD010000006">
    <property type="protein sequence ID" value="MFK2916198.1"/>
    <property type="molecule type" value="Genomic_DNA"/>
</dbReference>
<accession>A0ABW8JZW5</accession>
<keyword evidence="2" id="KW-1185">Reference proteome</keyword>
<dbReference type="RefSeq" id="WP_379984853.1">
    <property type="nucleotide sequence ID" value="NZ_JADIKD010000006.1"/>
</dbReference>
<evidence type="ECO:0000313" key="1">
    <source>
        <dbReference type="EMBL" id="MFK2916198.1"/>
    </source>
</evidence>
<sequence length="83" mass="8127">MNLSELPSTPLTPSLAGIGAAHALAGQGGSARLQAAHGNQLLGLDVWAGTSAAERLLSRPGAATGPAGAQLEQVISHILAPLG</sequence>
<protein>
    <submittedName>
        <fullName evidence="1">Uncharacterized protein</fullName>
    </submittedName>
</protein>
<evidence type="ECO:0000313" key="2">
    <source>
        <dbReference type="Proteomes" id="UP001620408"/>
    </source>
</evidence>
<reference evidence="1 2" key="1">
    <citation type="submission" date="2020-10" db="EMBL/GenBank/DDBJ databases">
        <title>Phylogeny of dyella-like bacteria.</title>
        <authorList>
            <person name="Fu J."/>
        </authorList>
    </citation>
    <scope>NUCLEOTIDE SEQUENCE [LARGE SCALE GENOMIC DNA]</scope>
    <source>
        <strain evidence="1 2">BB4</strain>
    </source>
</reference>